<feature type="compositionally biased region" description="Basic and acidic residues" evidence="1">
    <location>
        <begin position="62"/>
        <end position="73"/>
    </location>
</feature>
<feature type="region of interest" description="Disordered" evidence="1">
    <location>
        <begin position="61"/>
        <end position="99"/>
    </location>
</feature>
<dbReference type="Proteomes" id="UP001501474">
    <property type="component" value="Unassembled WGS sequence"/>
</dbReference>
<gene>
    <name evidence="2" type="ORF">GCM10010104_26340</name>
</gene>
<evidence type="ECO:0000313" key="2">
    <source>
        <dbReference type="EMBL" id="GAA2231252.1"/>
    </source>
</evidence>
<sequence>MTSSALHGKWDERKAWLPVGHPVRVTPQSLEETSLEPFGLAWGPGGNKPPGGLHLQCGVGAKQRENKDHRGESVTDTSTGRGVVLPSSVMSTAPAGDHR</sequence>
<protein>
    <submittedName>
        <fullName evidence="2">Uncharacterized protein</fullName>
    </submittedName>
</protein>
<comment type="caution">
    <text evidence="2">The sequence shown here is derived from an EMBL/GenBank/DDBJ whole genome shotgun (WGS) entry which is preliminary data.</text>
</comment>
<proteinExistence type="predicted"/>
<reference evidence="2 3" key="1">
    <citation type="journal article" date="2019" name="Int. J. Syst. Evol. Microbiol.">
        <title>The Global Catalogue of Microorganisms (GCM) 10K type strain sequencing project: providing services to taxonomists for standard genome sequencing and annotation.</title>
        <authorList>
            <consortium name="The Broad Institute Genomics Platform"/>
            <consortium name="The Broad Institute Genome Sequencing Center for Infectious Disease"/>
            <person name="Wu L."/>
            <person name="Ma J."/>
        </authorList>
    </citation>
    <scope>NUCLEOTIDE SEQUENCE [LARGE SCALE GENOMIC DNA]</scope>
    <source>
        <strain evidence="2 3">JCM 3053</strain>
    </source>
</reference>
<organism evidence="2 3">
    <name type="scientific">Streptomyces indiaensis</name>
    <dbReference type="NCBI Taxonomy" id="284033"/>
    <lineage>
        <taxon>Bacteria</taxon>
        <taxon>Bacillati</taxon>
        <taxon>Actinomycetota</taxon>
        <taxon>Actinomycetes</taxon>
        <taxon>Kitasatosporales</taxon>
        <taxon>Streptomycetaceae</taxon>
        <taxon>Streptomyces</taxon>
    </lineage>
</organism>
<accession>A0ABN3DHM0</accession>
<name>A0ABN3DHM0_9ACTN</name>
<dbReference type="EMBL" id="BAAART010000055">
    <property type="protein sequence ID" value="GAA2231252.1"/>
    <property type="molecule type" value="Genomic_DNA"/>
</dbReference>
<evidence type="ECO:0000313" key="3">
    <source>
        <dbReference type="Proteomes" id="UP001501474"/>
    </source>
</evidence>
<evidence type="ECO:0000256" key="1">
    <source>
        <dbReference type="SAM" id="MobiDB-lite"/>
    </source>
</evidence>
<keyword evidence="3" id="KW-1185">Reference proteome</keyword>